<gene>
    <name evidence="1" type="ORF">SAMN05443429_10215</name>
</gene>
<dbReference type="EMBL" id="FQYI01000002">
    <property type="protein sequence ID" value="SHI48460.1"/>
    <property type="molecule type" value="Genomic_DNA"/>
</dbReference>
<evidence type="ECO:0000313" key="1">
    <source>
        <dbReference type="EMBL" id="SHI48460.1"/>
    </source>
</evidence>
<reference evidence="1 2" key="1">
    <citation type="submission" date="2016-11" db="EMBL/GenBank/DDBJ databases">
        <authorList>
            <person name="Jaros S."/>
            <person name="Januszkiewicz K."/>
            <person name="Wedrychowicz H."/>
        </authorList>
    </citation>
    <scope>NUCLEOTIDE SEQUENCE [LARGE SCALE GENOMIC DNA]</scope>
    <source>
        <strain evidence="1 2">DSM 25479</strain>
    </source>
</reference>
<dbReference type="RefSeq" id="WP_073178043.1">
    <property type="nucleotide sequence ID" value="NZ_FQYI01000002.1"/>
</dbReference>
<dbReference type="STRING" id="1118202.SAMN05443429_10215"/>
<dbReference type="Proteomes" id="UP000184335">
    <property type="component" value="Unassembled WGS sequence"/>
</dbReference>
<accession>A0A1M6BI58</accession>
<dbReference type="AlphaFoldDB" id="A0A1M6BI58"/>
<keyword evidence="2" id="KW-1185">Reference proteome</keyword>
<sequence>MKYVGTISDIRHFKIKGQQGFFAGMVGGPTDKQVKTAPEFERTRENMNEFGGCAKAGKSLRTALSALMGRFTDPQVTGRLTSIMKKINLEDGTEARGYRKVEIPTQRKYLEGFEFDKKISISGVFNAPYDVTHTPERTSADLIVAPFEPTELISPPAGATHFRMMNALAVLADFSYNPTTGSYDADDSVNNELSVIAYSDYIPLKGAYPGATITAEFAGAPALGDNVSVVQCIGIEFSQKAGEQYYAFNSGNCLKIEEVF</sequence>
<evidence type="ECO:0000313" key="2">
    <source>
        <dbReference type="Proteomes" id="UP000184335"/>
    </source>
</evidence>
<protein>
    <submittedName>
        <fullName evidence="1">Uncharacterized protein</fullName>
    </submittedName>
</protein>
<dbReference type="OrthoDB" id="645138at2"/>
<name>A0A1M6BI58_9FLAO</name>
<proteinExistence type="predicted"/>
<organism evidence="1 2">
    <name type="scientific">Cruoricaptor ignavus</name>
    <dbReference type="NCBI Taxonomy" id="1118202"/>
    <lineage>
        <taxon>Bacteria</taxon>
        <taxon>Pseudomonadati</taxon>
        <taxon>Bacteroidota</taxon>
        <taxon>Flavobacteriia</taxon>
        <taxon>Flavobacteriales</taxon>
        <taxon>Weeksellaceae</taxon>
        <taxon>Cruoricaptor</taxon>
    </lineage>
</organism>